<dbReference type="EMBL" id="VFRR01000002">
    <property type="protein sequence ID" value="TPE55340.1"/>
    <property type="molecule type" value="Genomic_DNA"/>
</dbReference>
<dbReference type="InterPro" id="IPR050204">
    <property type="entry name" value="AraC_XylS_family_regulators"/>
</dbReference>
<dbReference type="Gene3D" id="1.10.10.60">
    <property type="entry name" value="Homeodomain-like"/>
    <property type="match status" value="1"/>
</dbReference>
<dbReference type="PROSITE" id="PS01124">
    <property type="entry name" value="HTH_ARAC_FAMILY_2"/>
    <property type="match status" value="1"/>
</dbReference>
<dbReference type="GO" id="GO:0043565">
    <property type="term" value="F:sequence-specific DNA binding"/>
    <property type="evidence" value="ECO:0007669"/>
    <property type="project" value="InterPro"/>
</dbReference>
<dbReference type="Pfam" id="PF12833">
    <property type="entry name" value="HTH_18"/>
    <property type="match status" value="1"/>
</dbReference>
<dbReference type="GO" id="GO:0003700">
    <property type="term" value="F:DNA-binding transcription factor activity"/>
    <property type="evidence" value="ECO:0007669"/>
    <property type="project" value="InterPro"/>
</dbReference>
<dbReference type="SUPFAM" id="SSF46689">
    <property type="entry name" value="Homeodomain-like"/>
    <property type="match status" value="1"/>
</dbReference>
<dbReference type="InterPro" id="IPR009057">
    <property type="entry name" value="Homeodomain-like_sf"/>
</dbReference>
<dbReference type="InterPro" id="IPR018060">
    <property type="entry name" value="HTH_AraC"/>
</dbReference>
<keyword evidence="3" id="KW-0804">Transcription</keyword>
<comment type="caution">
    <text evidence="5">The sequence shown here is derived from an EMBL/GenBank/DDBJ whole genome shotgun (WGS) entry which is preliminary data.</text>
</comment>
<evidence type="ECO:0000259" key="4">
    <source>
        <dbReference type="PROSITE" id="PS01124"/>
    </source>
</evidence>
<evidence type="ECO:0000256" key="1">
    <source>
        <dbReference type="ARBA" id="ARBA00023015"/>
    </source>
</evidence>
<dbReference type="PANTHER" id="PTHR46796:SF6">
    <property type="entry name" value="ARAC SUBFAMILY"/>
    <property type="match status" value="1"/>
</dbReference>
<dbReference type="Proteomes" id="UP000315901">
    <property type="component" value="Unassembled WGS sequence"/>
</dbReference>
<evidence type="ECO:0000313" key="6">
    <source>
        <dbReference type="Proteomes" id="UP000315901"/>
    </source>
</evidence>
<proteinExistence type="predicted"/>
<dbReference type="SMART" id="SM00342">
    <property type="entry name" value="HTH_ARAC"/>
    <property type="match status" value="1"/>
</dbReference>
<dbReference type="OrthoDB" id="9816461at2"/>
<accession>A0A501X471</accession>
<evidence type="ECO:0000256" key="2">
    <source>
        <dbReference type="ARBA" id="ARBA00023125"/>
    </source>
</evidence>
<reference evidence="5 6" key="1">
    <citation type="submission" date="2019-06" db="EMBL/GenBank/DDBJ databases">
        <title>A novel bacterium of genus Marinomonas, isolated from coastal sand.</title>
        <authorList>
            <person name="Huang H."/>
            <person name="Mo K."/>
            <person name="Hu Y."/>
        </authorList>
    </citation>
    <scope>NUCLEOTIDE SEQUENCE [LARGE SCALE GENOMIC DNA]</scope>
    <source>
        <strain evidence="5 6">HB171799</strain>
    </source>
</reference>
<name>A0A501X471_9GAMM</name>
<dbReference type="RefSeq" id="WP_140587003.1">
    <property type="nucleotide sequence ID" value="NZ_VFRR01000002.1"/>
</dbReference>
<evidence type="ECO:0000256" key="3">
    <source>
        <dbReference type="ARBA" id="ARBA00023163"/>
    </source>
</evidence>
<gene>
    <name evidence="5" type="ORF">FJM67_02000</name>
</gene>
<sequence>MLVKIPSCTLTVEHFEADLHEICGAFQIEPRSHTQDITGLIKHEYLADLEVAHVAKDLNSIRRTKKELAQDEGDNFFLIIQEEGQALMNQHDCARILMPGDMILIDSAYASEFSFFGRFSRQVSVHLPRQEMLQRFDKLARGGIFLPKEDHSSIAVSAILSKAFQVRENVPQSHYLKEAIFGLIGSMLYERNSQDSAKHIEADVHGAQLLKRGMAYIDQHFLNPNLTIHGVAEYLNVSIRHLQRAFAIINTTPTNYLLTRRLEMACQLLAQRQTGGDGERVSTIAYNCGFNDVSNFNKQFRRAFQCSPSKYPNGEQEDKE</sequence>
<keyword evidence="2" id="KW-0238">DNA-binding</keyword>
<evidence type="ECO:0000313" key="5">
    <source>
        <dbReference type="EMBL" id="TPE55340.1"/>
    </source>
</evidence>
<keyword evidence="1" id="KW-0805">Transcription regulation</keyword>
<protein>
    <submittedName>
        <fullName evidence="5">Helix-turn-helix domain-containing protein</fullName>
    </submittedName>
</protein>
<feature type="domain" description="HTH araC/xylS-type" evidence="4">
    <location>
        <begin position="211"/>
        <end position="314"/>
    </location>
</feature>
<keyword evidence="6" id="KW-1185">Reference proteome</keyword>
<dbReference type="PANTHER" id="PTHR46796">
    <property type="entry name" value="HTH-TYPE TRANSCRIPTIONAL ACTIVATOR RHAS-RELATED"/>
    <property type="match status" value="1"/>
</dbReference>
<organism evidence="5 6">
    <name type="scientific">Maribrevibacterium harenarium</name>
    <dbReference type="NCBI Taxonomy" id="2589817"/>
    <lineage>
        <taxon>Bacteria</taxon>
        <taxon>Pseudomonadati</taxon>
        <taxon>Pseudomonadota</taxon>
        <taxon>Gammaproteobacteria</taxon>
        <taxon>Oceanospirillales</taxon>
        <taxon>Oceanospirillaceae</taxon>
        <taxon>Maribrevibacterium</taxon>
    </lineage>
</organism>
<dbReference type="AlphaFoldDB" id="A0A501X471"/>